<keyword evidence="7" id="KW-0408">Iron</keyword>
<dbReference type="GO" id="GO:0051539">
    <property type="term" value="F:4 iron, 4 sulfur cluster binding"/>
    <property type="evidence" value="ECO:0007669"/>
    <property type="project" value="UniProtKB-KW"/>
</dbReference>
<dbReference type="CDD" id="cd00207">
    <property type="entry name" value="fer2"/>
    <property type="match status" value="1"/>
</dbReference>
<dbReference type="PROSITE" id="PS51839">
    <property type="entry name" value="4FE4S_HC3"/>
    <property type="match status" value="1"/>
</dbReference>
<dbReference type="GO" id="GO:0008137">
    <property type="term" value="F:NADH dehydrogenase (ubiquinone) activity"/>
    <property type="evidence" value="ECO:0007669"/>
    <property type="project" value="InterPro"/>
</dbReference>
<keyword evidence="3" id="KW-0004">4Fe-4S</keyword>
<dbReference type="Pfam" id="PF22151">
    <property type="entry name" value="Fer4_NDSU1"/>
    <property type="match status" value="1"/>
</dbReference>
<dbReference type="SUPFAM" id="SSF50692">
    <property type="entry name" value="ADC-like"/>
    <property type="match status" value="1"/>
</dbReference>
<dbReference type="InterPro" id="IPR009010">
    <property type="entry name" value="Asp_de-COase-like_dom_sf"/>
</dbReference>
<feature type="domain" description="2Fe-2S ferredoxin-type" evidence="12">
    <location>
        <begin position="25"/>
        <end position="112"/>
    </location>
</feature>
<dbReference type="Pfam" id="PF10588">
    <property type="entry name" value="NADH-G_4Fe-4S_3"/>
    <property type="match status" value="1"/>
</dbReference>
<evidence type="ECO:0000256" key="10">
    <source>
        <dbReference type="ARBA" id="ARBA00034078"/>
    </source>
</evidence>
<dbReference type="RefSeq" id="WP_146899507.1">
    <property type="nucleotide sequence ID" value="NZ_BAAARM010000001.1"/>
</dbReference>
<dbReference type="PROSITE" id="PS51085">
    <property type="entry name" value="2FE2S_FER_2"/>
    <property type="match status" value="1"/>
</dbReference>
<accession>A0A512D8M6</accession>
<dbReference type="OrthoDB" id="9810782at2"/>
<dbReference type="GO" id="GO:0016020">
    <property type="term" value="C:membrane"/>
    <property type="evidence" value="ECO:0007669"/>
    <property type="project" value="InterPro"/>
</dbReference>
<dbReference type="GO" id="GO:0003954">
    <property type="term" value="F:NADH dehydrogenase activity"/>
    <property type="evidence" value="ECO:0007669"/>
    <property type="project" value="TreeGrafter"/>
</dbReference>
<feature type="region of interest" description="Disordered" evidence="11">
    <location>
        <begin position="1"/>
        <end position="21"/>
    </location>
</feature>
<keyword evidence="8" id="KW-0411">Iron-sulfur</keyword>
<evidence type="ECO:0000256" key="2">
    <source>
        <dbReference type="ARBA" id="ARBA00005404"/>
    </source>
</evidence>
<protein>
    <submittedName>
        <fullName evidence="15">NADH-quinone oxidoreductase</fullName>
    </submittedName>
</protein>
<dbReference type="InterPro" id="IPR000283">
    <property type="entry name" value="NADH_UbQ_OxRdtase_75kDa_su_CS"/>
</dbReference>
<keyword evidence="9" id="KW-0520">NAD</keyword>
<comment type="cofactor">
    <cofactor evidence="10">
        <name>[2Fe-2S] cluster</name>
        <dbReference type="ChEBI" id="CHEBI:190135"/>
    </cofactor>
</comment>
<evidence type="ECO:0000256" key="9">
    <source>
        <dbReference type="ARBA" id="ARBA00023027"/>
    </source>
</evidence>
<keyword evidence="4" id="KW-0001">2Fe-2S</keyword>
<comment type="similarity">
    <text evidence="2">Belongs to the complex I 75 kDa subunit family.</text>
</comment>
<evidence type="ECO:0000313" key="15">
    <source>
        <dbReference type="EMBL" id="GEO32826.1"/>
    </source>
</evidence>
<dbReference type="Proteomes" id="UP000321181">
    <property type="component" value="Unassembled WGS sequence"/>
</dbReference>
<evidence type="ECO:0000256" key="1">
    <source>
        <dbReference type="ARBA" id="ARBA00001966"/>
    </source>
</evidence>
<proteinExistence type="inferred from homology"/>
<dbReference type="AlphaFoldDB" id="A0A512D8M6"/>
<evidence type="ECO:0000256" key="7">
    <source>
        <dbReference type="ARBA" id="ARBA00023004"/>
    </source>
</evidence>
<dbReference type="Gene3D" id="3.40.50.740">
    <property type="match status" value="2"/>
</dbReference>
<dbReference type="GO" id="GO:0051537">
    <property type="term" value="F:2 iron, 2 sulfur cluster binding"/>
    <property type="evidence" value="ECO:0007669"/>
    <property type="project" value="UniProtKB-KW"/>
</dbReference>
<dbReference type="Pfam" id="PF22117">
    <property type="entry name" value="Fer4_Nqo3"/>
    <property type="match status" value="1"/>
</dbReference>
<dbReference type="NCBIfam" id="NF005895">
    <property type="entry name" value="PRK07860.1"/>
    <property type="match status" value="1"/>
</dbReference>
<dbReference type="Gene3D" id="3.10.20.740">
    <property type="match status" value="1"/>
</dbReference>
<dbReference type="GO" id="GO:0046872">
    <property type="term" value="F:metal ion binding"/>
    <property type="evidence" value="ECO:0007669"/>
    <property type="project" value="UniProtKB-KW"/>
</dbReference>
<evidence type="ECO:0000256" key="3">
    <source>
        <dbReference type="ARBA" id="ARBA00022485"/>
    </source>
</evidence>
<reference evidence="15 16" key="1">
    <citation type="submission" date="2019-07" db="EMBL/GenBank/DDBJ databases">
        <title>Whole genome shotgun sequence of Cellulomonas aerilata NBRC 106308.</title>
        <authorList>
            <person name="Hosoyama A."/>
            <person name="Uohara A."/>
            <person name="Ohji S."/>
            <person name="Ichikawa N."/>
        </authorList>
    </citation>
    <scope>NUCLEOTIDE SEQUENCE [LARGE SCALE GENOMIC DNA]</scope>
    <source>
        <strain evidence="15 16">NBRC 106308</strain>
    </source>
</reference>
<dbReference type="SUPFAM" id="SSF54862">
    <property type="entry name" value="4Fe-4S ferredoxins"/>
    <property type="match status" value="1"/>
</dbReference>
<evidence type="ECO:0000259" key="14">
    <source>
        <dbReference type="PROSITE" id="PS51839"/>
    </source>
</evidence>
<feature type="compositionally biased region" description="Basic and acidic residues" evidence="11">
    <location>
        <begin position="912"/>
        <end position="962"/>
    </location>
</feature>
<evidence type="ECO:0000259" key="12">
    <source>
        <dbReference type="PROSITE" id="PS51085"/>
    </source>
</evidence>
<dbReference type="PROSITE" id="PS51669">
    <property type="entry name" value="4FE4S_MOW_BIS_MGD"/>
    <property type="match status" value="1"/>
</dbReference>
<dbReference type="Gene3D" id="3.30.70.20">
    <property type="match status" value="1"/>
</dbReference>
<gene>
    <name evidence="15" type="primary">nuoG</name>
    <name evidence="15" type="ORF">CAE01nite_05510</name>
</gene>
<keyword evidence="6" id="KW-1278">Translocase</keyword>
<feature type="domain" description="4Fe-4S His(Cys)3-ligated-type" evidence="14">
    <location>
        <begin position="114"/>
        <end position="153"/>
    </location>
</feature>
<keyword evidence="5" id="KW-0479">Metal-binding</keyword>
<sequence length="971" mass="100443">MTTTTTPKTAPGEGGALAARPPQGDLVTLTIDEVEVAVPKGTLVIRAAEQVGIQIPRFCDHPLLAPVGACRQCLVEVSTPDREGNLKAMPKPQASCTLEATAGMVVRTQRSSAVAEKAQHGVMELLLINHPLDCPVCDKGGECPLQNQAMSNGRATTRFVDVKRTFPKPIAISTEILLDRERCILCQRCTRFSREIAGDPFIDLQQRGAAQQIGTFSPEVLGFAGELPGTVGEVPQGTTADAFAPAGDAPRGPALADESGRPFASYFSGNTIQICPVGALTNAAYRFRARPFDLVSTPSIAEHDSCGSAIRIDHRRGVVLRRLAGDDPVVNEEWITDKDRFAFTWQSAPDRVTTPLVRDDASGELVPASWAEALEIAADGLAAARRSGGVGVLPGGRLTVEDAYAYAKLARVALGTNDVDHRVRPHSAEEEAFLGAHVAGAGVTVTFADLETAPAVLLVALEAEEEAGVTFLRLRKGVLAGATRVFSVAPLASRGLERLSGTLVPAAPGTEAEVLDAVTDRAPSGPLADTAAALAAPGAVVLVGERLAGVPGGLSAVLRLAQRTGARVAWIPRRAGERGAVEAGALPALLPGGRPVADARARVDLAAQWDVESLPATPGRATGAILAAAAAGEIAGLLVGGVDPADLPDPSLATAALDRARFVVSLEVRRSAVTERADVVLPVAPPSEKAGTYLNWEGRPRAFAQALSSTAMADHRVLDALADAMGVDLGLRTTADVHAELDALGPWDGLRLAPPQEPAREPVVVGPGQAVLASWHTLLDAGRLQDGEAFLAGTAKRPVARLSAATAAGVGVPDRGLVQVSTDAGAVVLPVVVTDMPDHVVWLPLNAPGCAVRATLHADAGALVHLGAVSAQVAGPDAGARPTGRRARGATAQPRVPDAGPREPAWGVGAVHRVDPHADHDHADHDHAGHDHAGHDHAGHGAGHDRADHRTDGDGTGHDRGPQHGRSGTGA</sequence>
<dbReference type="PROSITE" id="PS00643">
    <property type="entry name" value="COMPLEX1_75K_3"/>
    <property type="match status" value="1"/>
</dbReference>
<dbReference type="PANTHER" id="PTHR43105">
    <property type="entry name" value="RESPIRATORY NITRATE REDUCTASE"/>
    <property type="match status" value="1"/>
</dbReference>
<evidence type="ECO:0000259" key="13">
    <source>
        <dbReference type="PROSITE" id="PS51669"/>
    </source>
</evidence>
<evidence type="ECO:0000256" key="8">
    <source>
        <dbReference type="ARBA" id="ARBA00023014"/>
    </source>
</evidence>
<dbReference type="SUPFAM" id="SSF53706">
    <property type="entry name" value="Formate dehydrogenase/DMSO reductase, domains 1-3"/>
    <property type="match status" value="1"/>
</dbReference>
<dbReference type="EMBL" id="BJYY01000001">
    <property type="protein sequence ID" value="GEO32826.1"/>
    <property type="molecule type" value="Genomic_DNA"/>
</dbReference>
<keyword evidence="16" id="KW-1185">Reference proteome</keyword>
<dbReference type="InterPro" id="IPR006656">
    <property type="entry name" value="Mopterin_OxRdtase"/>
</dbReference>
<dbReference type="InterPro" id="IPR006963">
    <property type="entry name" value="Mopterin_OxRdtase_4Fe-4S_dom"/>
</dbReference>
<evidence type="ECO:0000256" key="6">
    <source>
        <dbReference type="ARBA" id="ARBA00022967"/>
    </source>
</evidence>
<organism evidence="15 16">
    <name type="scientific">Cellulomonas aerilata</name>
    <dbReference type="NCBI Taxonomy" id="515326"/>
    <lineage>
        <taxon>Bacteria</taxon>
        <taxon>Bacillati</taxon>
        <taxon>Actinomycetota</taxon>
        <taxon>Actinomycetes</taxon>
        <taxon>Micrococcales</taxon>
        <taxon>Cellulomonadaceae</taxon>
        <taxon>Cellulomonas</taxon>
    </lineage>
</organism>
<name>A0A512D8M6_9CELL</name>
<dbReference type="InterPro" id="IPR050123">
    <property type="entry name" value="Prok_molybdopt-oxidoreductase"/>
</dbReference>
<feature type="domain" description="4Fe-4S Mo/W bis-MGD-type" evidence="13">
    <location>
        <begin position="294"/>
        <end position="350"/>
    </location>
</feature>
<dbReference type="PROSITE" id="PS00642">
    <property type="entry name" value="COMPLEX1_75K_2"/>
    <property type="match status" value="1"/>
</dbReference>
<evidence type="ECO:0000256" key="11">
    <source>
        <dbReference type="SAM" id="MobiDB-lite"/>
    </source>
</evidence>
<dbReference type="InterPro" id="IPR036010">
    <property type="entry name" value="2Fe-2S_ferredoxin-like_sf"/>
</dbReference>
<evidence type="ECO:0000313" key="16">
    <source>
        <dbReference type="Proteomes" id="UP000321181"/>
    </source>
</evidence>
<dbReference type="PROSITE" id="PS00641">
    <property type="entry name" value="COMPLEX1_75K_1"/>
    <property type="match status" value="1"/>
</dbReference>
<dbReference type="InterPro" id="IPR054351">
    <property type="entry name" value="NADH_UbQ_OxRdtase_ferredoxin"/>
</dbReference>
<comment type="caution">
    <text evidence="15">The sequence shown here is derived from an EMBL/GenBank/DDBJ whole genome shotgun (WGS) entry which is preliminary data.</text>
</comment>
<dbReference type="SUPFAM" id="SSF54292">
    <property type="entry name" value="2Fe-2S ferredoxin-like"/>
    <property type="match status" value="1"/>
</dbReference>
<feature type="region of interest" description="Disordered" evidence="11">
    <location>
        <begin position="874"/>
        <end position="971"/>
    </location>
</feature>
<dbReference type="GO" id="GO:0042773">
    <property type="term" value="P:ATP synthesis coupled electron transport"/>
    <property type="evidence" value="ECO:0007669"/>
    <property type="project" value="InterPro"/>
</dbReference>
<evidence type="ECO:0000256" key="4">
    <source>
        <dbReference type="ARBA" id="ARBA00022714"/>
    </source>
</evidence>
<dbReference type="InterPro" id="IPR019574">
    <property type="entry name" value="NADH_UbQ_OxRdtase_Gsu_4Fe4S-bd"/>
</dbReference>
<comment type="cofactor">
    <cofactor evidence="1">
        <name>[4Fe-4S] cluster</name>
        <dbReference type="ChEBI" id="CHEBI:49883"/>
    </cofactor>
</comment>
<dbReference type="Gene3D" id="3.40.228.10">
    <property type="entry name" value="Dimethylsulfoxide Reductase, domain 2"/>
    <property type="match status" value="1"/>
</dbReference>
<dbReference type="PANTHER" id="PTHR43105:SF12">
    <property type="entry name" value="NADH-QUINONE OXIDOREDUCTASE SUBUNIT G"/>
    <property type="match status" value="1"/>
</dbReference>
<dbReference type="FunFam" id="3.10.20.740:FF:000001">
    <property type="entry name" value="NADH-quinone oxidoreductase subunit G"/>
    <property type="match status" value="1"/>
</dbReference>
<dbReference type="Pfam" id="PF13510">
    <property type="entry name" value="Fer2_4"/>
    <property type="match status" value="1"/>
</dbReference>
<dbReference type="SMART" id="SM00929">
    <property type="entry name" value="NADH-G_4Fe-4S_3"/>
    <property type="match status" value="1"/>
</dbReference>
<evidence type="ECO:0000256" key="5">
    <source>
        <dbReference type="ARBA" id="ARBA00022723"/>
    </source>
</evidence>
<dbReference type="InterPro" id="IPR001041">
    <property type="entry name" value="2Fe-2S_ferredoxin-type"/>
</dbReference>
<dbReference type="Pfam" id="PF00384">
    <property type="entry name" value="Molybdopterin"/>
    <property type="match status" value="1"/>
</dbReference>